<gene>
    <name evidence="1" type="ORF">BDV33DRAFT_207323</name>
</gene>
<proteinExistence type="predicted"/>
<keyword evidence="2" id="KW-1185">Reference proteome</keyword>
<reference evidence="1 2" key="1">
    <citation type="submission" date="2019-04" db="EMBL/GenBank/DDBJ databases">
        <title>Fungal friends and foes A comparative genomics study of 23 Aspergillus species from section Flavi.</title>
        <authorList>
            <consortium name="DOE Joint Genome Institute"/>
            <person name="Kjaerbolling I."/>
            <person name="Vesth T.C."/>
            <person name="Frisvad J.C."/>
            <person name="Nybo J.L."/>
            <person name="Theobald S."/>
            <person name="Kildgaard S."/>
            <person name="Petersen T.I."/>
            <person name="Kuo A."/>
            <person name="Sato A."/>
            <person name="Lyhne E.K."/>
            <person name="Kogle M.E."/>
            <person name="Wiebenga A."/>
            <person name="Kun R.S."/>
            <person name="Lubbers R.J."/>
            <person name="Makela M.R."/>
            <person name="Barry K."/>
            <person name="Chovatia M."/>
            <person name="Clum A."/>
            <person name="Daum C."/>
            <person name="Haridas S."/>
            <person name="He G."/>
            <person name="LaButti K."/>
            <person name="Lipzen A."/>
            <person name="Mondo S."/>
            <person name="Pangilinan J."/>
            <person name="Riley R."/>
            <person name="Salamov A."/>
            <person name="Simmons B.A."/>
            <person name="Magnuson J.K."/>
            <person name="Henrissat B."/>
            <person name="Mortensen U.H."/>
            <person name="Larsen T.O."/>
            <person name="De vries R.P."/>
            <person name="Grigoriev I.V."/>
            <person name="Machida M."/>
            <person name="Baker S.E."/>
            <person name="Andersen M.R."/>
        </authorList>
    </citation>
    <scope>NUCLEOTIDE SEQUENCE [LARGE SCALE GENOMIC DNA]</scope>
    <source>
        <strain evidence="1 2">CBS 126849</strain>
    </source>
</reference>
<protein>
    <submittedName>
        <fullName evidence="1">Uncharacterized protein</fullName>
    </submittedName>
</protein>
<accession>A0A5N6EFT9</accession>
<sequence>MTVTSYYGPGPSNHPDQKELSNIFRNLKSSSDAAFALGCDGVLRALTIGHDEQCWKPDPSLLPPPLTAEEKAAIKKDNEEHKDIIQENIRKMESGELKPCGVAVRSDHDIL</sequence>
<dbReference type="AlphaFoldDB" id="A0A5N6EFT9"/>
<dbReference type="EMBL" id="ML733480">
    <property type="protein sequence ID" value="KAB8216472.1"/>
    <property type="molecule type" value="Genomic_DNA"/>
</dbReference>
<evidence type="ECO:0000313" key="1">
    <source>
        <dbReference type="EMBL" id="KAB8216472.1"/>
    </source>
</evidence>
<name>A0A5N6EFT9_9EURO</name>
<dbReference type="Proteomes" id="UP000326799">
    <property type="component" value="Unassembled WGS sequence"/>
</dbReference>
<organism evidence="1 2">
    <name type="scientific">Aspergillus novoparasiticus</name>
    <dbReference type="NCBI Taxonomy" id="986946"/>
    <lineage>
        <taxon>Eukaryota</taxon>
        <taxon>Fungi</taxon>
        <taxon>Dikarya</taxon>
        <taxon>Ascomycota</taxon>
        <taxon>Pezizomycotina</taxon>
        <taxon>Eurotiomycetes</taxon>
        <taxon>Eurotiomycetidae</taxon>
        <taxon>Eurotiales</taxon>
        <taxon>Aspergillaceae</taxon>
        <taxon>Aspergillus</taxon>
        <taxon>Aspergillus subgen. Circumdati</taxon>
    </lineage>
</organism>
<evidence type="ECO:0000313" key="2">
    <source>
        <dbReference type="Proteomes" id="UP000326799"/>
    </source>
</evidence>